<sequence>MDSVGKLRGILPQGDNKRPWYTFCDEAMQASLVYNKVFSSNDKGKPPTWGIDFYIALSFALSDFLDSNILFPSQMRFLLWLRPLEPQLVDFDVMLMDHSSLFTHVAITTKTKPHASMVLEDTSTGPPSTTLLTPSINPVLKRMATYAPSAASQFSKKAKKSTHPKKKANQVLDRDSSEEETPSPEVLPATGVVAHHHTTVVNLDSSTTISNQDLGRQLDVVVGPLGFQEELSTPFPIRSSTPFAQQITLEVETRKGKDPCYGSRARIGSFVLARRGDHLAIHNSSLRYKVNAMKKTPSRIPSTRELAKEGDVAKAWSVEKTNLQAERDNLQTENLSLQARCKELERAKVDESNKASEALDQAKRHAEITLASAATKVEAARIQFANDTLRSFLSSPAYDTKVGSECAAYLASLVTSTQGKFPDLVALFNE</sequence>
<dbReference type="Proteomes" id="UP001454036">
    <property type="component" value="Unassembled WGS sequence"/>
</dbReference>
<keyword evidence="4" id="KW-1185">Reference proteome</keyword>
<keyword evidence="1" id="KW-0175">Coiled coil</keyword>
<organism evidence="3 4">
    <name type="scientific">Lithospermum erythrorhizon</name>
    <name type="common">Purple gromwell</name>
    <name type="synonym">Lithospermum officinale var. erythrorhizon</name>
    <dbReference type="NCBI Taxonomy" id="34254"/>
    <lineage>
        <taxon>Eukaryota</taxon>
        <taxon>Viridiplantae</taxon>
        <taxon>Streptophyta</taxon>
        <taxon>Embryophyta</taxon>
        <taxon>Tracheophyta</taxon>
        <taxon>Spermatophyta</taxon>
        <taxon>Magnoliopsida</taxon>
        <taxon>eudicotyledons</taxon>
        <taxon>Gunneridae</taxon>
        <taxon>Pentapetalae</taxon>
        <taxon>asterids</taxon>
        <taxon>lamiids</taxon>
        <taxon>Boraginales</taxon>
        <taxon>Boraginaceae</taxon>
        <taxon>Boraginoideae</taxon>
        <taxon>Lithospermeae</taxon>
        <taxon>Lithospermum</taxon>
    </lineage>
</organism>
<dbReference type="EMBL" id="BAABME010006376">
    <property type="protein sequence ID" value="GAA0168193.1"/>
    <property type="molecule type" value="Genomic_DNA"/>
</dbReference>
<reference evidence="3 4" key="1">
    <citation type="submission" date="2024-01" db="EMBL/GenBank/DDBJ databases">
        <title>The complete chloroplast genome sequence of Lithospermum erythrorhizon: insights into the phylogenetic relationship among Boraginaceae species and the maternal lineages of purple gromwells.</title>
        <authorList>
            <person name="Okada T."/>
            <person name="Watanabe K."/>
        </authorList>
    </citation>
    <scope>NUCLEOTIDE SEQUENCE [LARGE SCALE GENOMIC DNA]</scope>
</reference>
<accession>A0AAV3QYS1</accession>
<feature type="coiled-coil region" evidence="1">
    <location>
        <begin position="313"/>
        <end position="361"/>
    </location>
</feature>
<name>A0AAV3QYS1_LITER</name>
<protein>
    <submittedName>
        <fullName evidence="3">Uncharacterized protein</fullName>
    </submittedName>
</protein>
<evidence type="ECO:0000313" key="3">
    <source>
        <dbReference type="EMBL" id="GAA0168193.1"/>
    </source>
</evidence>
<evidence type="ECO:0000313" key="4">
    <source>
        <dbReference type="Proteomes" id="UP001454036"/>
    </source>
</evidence>
<feature type="region of interest" description="Disordered" evidence="2">
    <location>
        <begin position="152"/>
        <end position="185"/>
    </location>
</feature>
<gene>
    <name evidence="3" type="ORF">LIER_22963</name>
</gene>
<comment type="caution">
    <text evidence="3">The sequence shown here is derived from an EMBL/GenBank/DDBJ whole genome shotgun (WGS) entry which is preliminary data.</text>
</comment>
<evidence type="ECO:0000256" key="2">
    <source>
        <dbReference type="SAM" id="MobiDB-lite"/>
    </source>
</evidence>
<proteinExistence type="predicted"/>
<dbReference type="AlphaFoldDB" id="A0AAV3QYS1"/>
<feature type="compositionally biased region" description="Basic residues" evidence="2">
    <location>
        <begin position="156"/>
        <end position="168"/>
    </location>
</feature>
<evidence type="ECO:0000256" key="1">
    <source>
        <dbReference type="SAM" id="Coils"/>
    </source>
</evidence>